<dbReference type="InterPro" id="IPR009297">
    <property type="entry name" value="DUF952"/>
</dbReference>
<evidence type="ECO:0008006" key="3">
    <source>
        <dbReference type="Google" id="ProtNLM"/>
    </source>
</evidence>
<protein>
    <recommendedName>
        <fullName evidence="3">DUF952 domain-containing protein</fullName>
    </recommendedName>
</protein>
<comment type="caution">
    <text evidence="1">The sequence shown here is derived from an EMBL/GenBank/DDBJ whole genome shotgun (WGS) entry which is preliminary data.</text>
</comment>
<dbReference type="AlphaFoldDB" id="A0A9W6MN06"/>
<gene>
    <name evidence="1" type="ORF">GCM10017621_15980</name>
</gene>
<sequence length="108" mass="12115">MPERWAAVMMEGVFSGDPHDVADGFIHLSAADQVEGTLVKHYNEHERLLLVEIDLEALGDTVKWEKSRGGALFPHVYGDIPASAVRGLRHVRRNDEGDWVLPAELERD</sequence>
<reference evidence="1" key="1">
    <citation type="journal article" date="2014" name="Int. J. Syst. Evol. Microbiol.">
        <title>Complete genome sequence of Corynebacterium casei LMG S-19264T (=DSM 44701T), isolated from a smear-ripened cheese.</title>
        <authorList>
            <consortium name="US DOE Joint Genome Institute (JGI-PGF)"/>
            <person name="Walter F."/>
            <person name="Albersmeier A."/>
            <person name="Kalinowski J."/>
            <person name="Ruckert C."/>
        </authorList>
    </citation>
    <scope>NUCLEOTIDE SEQUENCE</scope>
    <source>
        <strain evidence="1">VKM B-1513</strain>
    </source>
</reference>
<name>A0A9W6MN06_9PROT</name>
<dbReference type="Proteomes" id="UP001143486">
    <property type="component" value="Unassembled WGS sequence"/>
</dbReference>
<organism evidence="1 2">
    <name type="scientific">Maricaulis virginensis</name>
    <dbReference type="NCBI Taxonomy" id="144022"/>
    <lineage>
        <taxon>Bacteria</taxon>
        <taxon>Pseudomonadati</taxon>
        <taxon>Pseudomonadota</taxon>
        <taxon>Alphaproteobacteria</taxon>
        <taxon>Maricaulales</taxon>
        <taxon>Maricaulaceae</taxon>
        <taxon>Maricaulis</taxon>
    </lineage>
</organism>
<evidence type="ECO:0000313" key="2">
    <source>
        <dbReference type="Proteomes" id="UP001143486"/>
    </source>
</evidence>
<dbReference type="Gene3D" id="3.20.170.20">
    <property type="entry name" value="Protein of unknown function DUF952"/>
    <property type="match status" value="1"/>
</dbReference>
<dbReference type="SUPFAM" id="SSF56399">
    <property type="entry name" value="ADP-ribosylation"/>
    <property type="match status" value="1"/>
</dbReference>
<dbReference type="PANTHER" id="PTHR34129">
    <property type="entry name" value="BLR1139 PROTEIN"/>
    <property type="match status" value="1"/>
</dbReference>
<dbReference type="PANTHER" id="PTHR34129:SF1">
    <property type="entry name" value="DUF952 DOMAIN-CONTAINING PROTEIN"/>
    <property type="match status" value="1"/>
</dbReference>
<reference evidence="1" key="2">
    <citation type="submission" date="2023-01" db="EMBL/GenBank/DDBJ databases">
        <authorList>
            <person name="Sun Q."/>
            <person name="Evtushenko L."/>
        </authorList>
    </citation>
    <scope>NUCLEOTIDE SEQUENCE</scope>
    <source>
        <strain evidence="1">VKM B-1513</strain>
    </source>
</reference>
<dbReference type="Pfam" id="PF06108">
    <property type="entry name" value="DUF952"/>
    <property type="match status" value="1"/>
</dbReference>
<proteinExistence type="predicted"/>
<evidence type="ECO:0000313" key="1">
    <source>
        <dbReference type="EMBL" id="GLK52090.1"/>
    </source>
</evidence>
<keyword evidence="2" id="KW-1185">Reference proteome</keyword>
<dbReference type="EMBL" id="BSFE01000003">
    <property type="protein sequence ID" value="GLK52090.1"/>
    <property type="molecule type" value="Genomic_DNA"/>
</dbReference>
<accession>A0A9W6MN06</accession>